<dbReference type="RefSeq" id="YP_010654153.1">
    <property type="nucleotide sequence ID" value="NC_070807.1"/>
</dbReference>
<evidence type="ECO:0000313" key="2">
    <source>
        <dbReference type="EMBL" id="QDH93403.1"/>
    </source>
</evidence>
<gene>
    <name evidence="2" type="primary">65</name>
    <name evidence="2" type="ORF">SEA_SEKHMET_65</name>
</gene>
<dbReference type="Proteomes" id="UP000320284">
    <property type="component" value="Segment"/>
</dbReference>
<reference evidence="2 3" key="1">
    <citation type="submission" date="2019-05" db="EMBL/GenBank/DDBJ databases">
        <authorList>
            <person name="Bortz R.L."/>
            <person name="Chamarti P."/>
            <person name="Chen A."/>
            <person name="Green M."/>
            <person name="Imtiaz R.Z."/>
            <person name="Johnson B."/>
            <person name="Patel V."/>
            <person name="Skrocki B.M."/>
            <person name="Butela K.A."/>
            <person name="Garlena R.A."/>
            <person name="Russell D.A."/>
            <person name="Pope W.H."/>
            <person name="Jacobs-Sera D."/>
            <person name="Hatfull G.F."/>
        </authorList>
    </citation>
    <scope>NUCLEOTIDE SEQUENCE [LARGE SCALE GENOMIC DNA]</scope>
</reference>
<feature type="region of interest" description="Disordered" evidence="1">
    <location>
        <begin position="42"/>
        <end position="64"/>
    </location>
</feature>
<evidence type="ECO:0000313" key="3">
    <source>
        <dbReference type="Proteomes" id="UP000320284"/>
    </source>
</evidence>
<sequence>MAEYYVELSNRVVGPFATQLEAIEEQQRIRATTSRRHMRSRIVTVDTDETRAADDPWTQPGGGT</sequence>
<name>A0A514DIG2_9CAUD</name>
<dbReference type="GeneID" id="77929997"/>
<dbReference type="EMBL" id="MK937609">
    <property type="protein sequence ID" value="QDH93403.1"/>
    <property type="molecule type" value="Genomic_DNA"/>
</dbReference>
<dbReference type="KEGG" id="vg:77929997"/>
<evidence type="ECO:0000256" key="1">
    <source>
        <dbReference type="SAM" id="MobiDB-lite"/>
    </source>
</evidence>
<protein>
    <submittedName>
        <fullName evidence="2">Uncharacterized protein</fullName>
    </submittedName>
</protein>
<proteinExistence type="predicted"/>
<accession>A0A514DIG2</accession>
<keyword evidence="3" id="KW-1185">Reference proteome</keyword>
<organism evidence="2 3">
    <name type="scientific">Gordonia phage Sekhmet</name>
    <dbReference type="NCBI Taxonomy" id="2591209"/>
    <lineage>
        <taxon>Viruses</taxon>
        <taxon>Duplodnaviria</taxon>
        <taxon>Heunggongvirae</taxon>
        <taxon>Uroviricota</taxon>
        <taxon>Caudoviricetes</taxon>
        <taxon>Beenievirus</taxon>
        <taxon>Beenievirus sekhmet</taxon>
    </lineage>
</organism>